<name>A0A378NTN9_9FIRM</name>
<organism evidence="4 5">
    <name type="scientific">Megamonas hypermegale</name>
    <dbReference type="NCBI Taxonomy" id="158847"/>
    <lineage>
        <taxon>Bacteria</taxon>
        <taxon>Bacillati</taxon>
        <taxon>Bacillota</taxon>
        <taxon>Negativicutes</taxon>
        <taxon>Selenomonadales</taxon>
        <taxon>Selenomonadaceae</taxon>
        <taxon>Megamonas</taxon>
    </lineage>
</organism>
<accession>A0A378NTN9</accession>
<sequence length="206" mass="22660">MNRRDFIIKGLKLGGALLAGANISTFLNSIANINNNVAKAADYTLYASDLPIVENYFNFTSLSTRPRTSQIIVHHSAIGGNDDITAADIHRIHLQNGWSGIGYHMFIRKSGLIETGRPLEDIGAHTYQHNNSSIGICLSGNFNDEMPTDMQIASASKLIGLLCQMYSLSPNENTVFGHRDFNATACPGENLYADLYHLRHMASNFI</sequence>
<dbReference type="Pfam" id="PF01510">
    <property type="entry name" value="Amidase_2"/>
    <property type="match status" value="1"/>
</dbReference>
<dbReference type="PANTHER" id="PTHR11022:SF41">
    <property type="entry name" value="PEPTIDOGLYCAN-RECOGNITION PROTEIN LC-RELATED"/>
    <property type="match status" value="1"/>
</dbReference>
<dbReference type="InterPro" id="IPR006619">
    <property type="entry name" value="PGRP_domain_met/bac"/>
</dbReference>
<proteinExistence type="inferred from homology"/>
<evidence type="ECO:0000313" key="5">
    <source>
        <dbReference type="Proteomes" id="UP000255234"/>
    </source>
</evidence>
<dbReference type="GeneID" id="62778650"/>
<dbReference type="SMART" id="SM00644">
    <property type="entry name" value="Ami_2"/>
    <property type="match status" value="1"/>
</dbReference>
<dbReference type="CDD" id="cd06583">
    <property type="entry name" value="PGRP"/>
    <property type="match status" value="1"/>
</dbReference>
<dbReference type="InterPro" id="IPR036505">
    <property type="entry name" value="Amidase/PGRP_sf"/>
</dbReference>
<dbReference type="SUPFAM" id="SSF55846">
    <property type="entry name" value="N-acetylmuramoyl-L-alanine amidase-like"/>
    <property type="match status" value="1"/>
</dbReference>
<dbReference type="Proteomes" id="UP000255234">
    <property type="component" value="Unassembled WGS sequence"/>
</dbReference>
<dbReference type="InterPro" id="IPR015510">
    <property type="entry name" value="PGRP"/>
</dbReference>
<comment type="similarity">
    <text evidence="1">Belongs to the N-acetylmuramoyl-L-alanine amidase 2 family.</text>
</comment>
<protein>
    <submittedName>
        <fullName evidence="4">Uncharacterized protein potentially involved in peptidoglycan biosynthesis</fullName>
    </submittedName>
</protein>
<reference evidence="4 5" key="1">
    <citation type="submission" date="2018-06" db="EMBL/GenBank/DDBJ databases">
        <authorList>
            <consortium name="Pathogen Informatics"/>
            <person name="Doyle S."/>
        </authorList>
    </citation>
    <scope>NUCLEOTIDE SEQUENCE [LARGE SCALE GENOMIC DNA]</scope>
    <source>
        <strain evidence="4 5">NCTC10571</strain>
    </source>
</reference>
<dbReference type="SMART" id="SM00701">
    <property type="entry name" value="PGRP"/>
    <property type="match status" value="1"/>
</dbReference>
<gene>
    <name evidence="4" type="ORF">NCTC10571_01181</name>
</gene>
<dbReference type="GO" id="GO:0008270">
    <property type="term" value="F:zinc ion binding"/>
    <property type="evidence" value="ECO:0007669"/>
    <property type="project" value="InterPro"/>
</dbReference>
<evidence type="ECO:0000259" key="3">
    <source>
        <dbReference type="SMART" id="SM00701"/>
    </source>
</evidence>
<evidence type="ECO:0000256" key="1">
    <source>
        <dbReference type="ARBA" id="ARBA00007553"/>
    </source>
</evidence>
<dbReference type="PANTHER" id="PTHR11022">
    <property type="entry name" value="PEPTIDOGLYCAN RECOGNITION PROTEIN"/>
    <property type="match status" value="1"/>
</dbReference>
<feature type="domain" description="Peptidoglycan recognition protein family" evidence="3">
    <location>
        <begin position="50"/>
        <end position="182"/>
    </location>
</feature>
<dbReference type="InterPro" id="IPR002502">
    <property type="entry name" value="Amidase_domain"/>
</dbReference>
<dbReference type="AlphaFoldDB" id="A0A378NTN9"/>
<dbReference type="GO" id="GO:0009253">
    <property type="term" value="P:peptidoglycan catabolic process"/>
    <property type="evidence" value="ECO:0007669"/>
    <property type="project" value="InterPro"/>
</dbReference>
<dbReference type="EMBL" id="UGPP01000001">
    <property type="protein sequence ID" value="STY71029.1"/>
    <property type="molecule type" value="Genomic_DNA"/>
</dbReference>
<evidence type="ECO:0000313" key="4">
    <source>
        <dbReference type="EMBL" id="STY71029.1"/>
    </source>
</evidence>
<feature type="domain" description="N-acetylmuramoyl-L-alanine amidase" evidence="2">
    <location>
        <begin position="57"/>
        <end position="188"/>
    </location>
</feature>
<dbReference type="GO" id="GO:0008745">
    <property type="term" value="F:N-acetylmuramoyl-L-alanine amidase activity"/>
    <property type="evidence" value="ECO:0007669"/>
    <property type="project" value="InterPro"/>
</dbReference>
<dbReference type="STRING" id="1122216.GCA_000423385_00446"/>
<evidence type="ECO:0000259" key="2">
    <source>
        <dbReference type="SMART" id="SM00644"/>
    </source>
</evidence>
<dbReference type="RefSeq" id="WP_008537881.1">
    <property type="nucleotide sequence ID" value="NZ_UGPP01000001.1"/>
</dbReference>
<dbReference type="Gene3D" id="3.40.80.10">
    <property type="entry name" value="Peptidoglycan recognition protein-like"/>
    <property type="match status" value="1"/>
</dbReference>